<evidence type="ECO:0000313" key="1">
    <source>
        <dbReference type="EMBL" id="KAF5855555.1"/>
    </source>
</evidence>
<dbReference type="GO" id="GO:0005576">
    <property type="term" value="C:extracellular region"/>
    <property type="evidence" value="ECO:0007669"/>
    <property type="project" value="TreeGrafter"/>
</dbReference>
<dbReference type="PANTHER" id="PTHR38123:SF3">
    <property type="entry name" value="ANTIGENIC CELL WALL GALACTOMANNOPROTEIN"/>
    <property type="match status" value="1"/>
</dbReference>
<protein>
    <submittedName>
        <fullName evidence="1">Uncharacterized protein</fullName>
    </submittedName>
</protein>
<reference evidence="1 2" key="1">
    <citation type="submission" date="2019-04" db="EMBL/GenBank/DDBJ databases">
        <title>Aspergillus burnettii sp. nov., novel species from soil in southeast Queensland.</title>
        <authorList>
            <person name="Gilchrist C.L.M."/>
            <person name="Pitt J.I."/>
            <person name="Lange L."/>
            <person name="Lacey H.J."/>
            <person name="Vuong D."/>
            <person name="Midgley D.J."/>
            <person name="Greenfield P."/>
            <person name="Bradbury M."/>
            <person name="Lacey E."/>
            <person name="Busk P.K."/>
            <person name="Pilgaard B."/>
            <person name="Chooi Y.H."/>
            <person name="Piggott A.M."/>
        </authorList>
    </citation>
    <scope>NUCLEOTIDE SEQUENCE [LARGE SCALE GENOMIC DNA]</scope>
    <source>
        <strain evidence="1 2">FRR 5400</strain>
    </source>
</reference>
<proteinExistence type="predicted"/>
<sequence>MFVANLVKYLALSNVLVVGGIAGSNSIAAQFQVLRKQIESYNSSISNYDGSFKTMVPVAMDSIKVHQATRKARKVVEDADPVRDEDAPALIQEIGKTHEAMKDTLDSAATKDQIADTSGFKQVAALMVIHFTNEQKAMSDALKGKLPQVTHGEMEPTQNEATEYFNTVLKKFS</sequence>
<organism evidence="1 2">
    <name type="scientific">Petromyces alliaceus</name>
    <name type="common">Aspergillus alliaceus</name>
    <dbReference type="NCBI Taxonomy" id="209559"/>
    <lineage>
        <taxon>Eukaryota</taxon>
        <taxon>Fungi</taxon>
        <taxon>Dikarya</taxon>
        <taxon>Ascomycota</taxon>
        <taxon>Pezizomycotina</taxon>
        <taxon>Eurotiomycetes</taxon>
        <taxon>Eurotiomycetidae</taxon>
        <taxon>Eurotiales</taxon>
        <taxon>Aspergillaceae</taxon>
        <taxon>Aspergillus</taxon>
        <taxon>Aspergillus subgen. Circumdati</taxon>
    </lineage>
</organism>
<accession>A0A8H6E287</accession>
<name>A0A8H6E287_PETAA</name>
<gene>
    <name evidence="1" type="ORF">ETB97_008993</name>
</gene>
<dbReference type="PANTHER" id="PTHR38123">
    <property type="entry name" value="CELL WALL SERINE-THREONINE-RICH GALACTOMANNOPROTEIN MP1 (AFU_ORTHOLOGUE AFUA_4G03240)"/>
    <property type="match status" value="1"/>
</dbReference>
<dbReference type="Proteomes" id="UP000541154">
    <property type="component" value="Unassembled WGS sequence"/>
</dbReference>
<evidence type="ECO:0000313" key="2">
    <source>
        <dbReference type="Proteomes" id="UP000541154"/>
    </source>
</evidence>
<dbReference type="AlphaFoldDB" id="A0A8H6E287"/>
<dbReference type="EMBL" id="SPNV01000416">
    <property type="protein sequence ID" value="KAF5855555.1"/>
    <property type="molecule type" value="Genomic_DNA"/>
</dbReference>
<keyword evidence="2" id="KW-1185">Reference proteome</keyword>
<dbReference type="InterPro" id="IPR021054">
    <property type="entry name" value="Cell_wall_mannoprotein_1"/>
</dbReference>
<dbReference type="Pfam" id="PF12296">
    <property type="entry name" value="HsbA"/>
    <property type="match status" value="1"/>
</dbReference>
<comment type="caution">
    <text evidence="1">The sequence shown here is derived from an EMBL/GenBank/DDBJ whole genome shotgun (WGS) entry which is preliminary data.</text>
</comment>